<feature type="transmembrane region" description="Helical" evidence="5">
    <location>
        <begin position="214"/>
        <end position="239"/>
    </location>
</feature>
<dbReference type="InterPro" id="IPR024983">
    <property type="entry name" value="CHAT_dom"/>
</dbReference>
<evidence type="ECO:0000256" key="5">
    <source>
        <dbReference type="SAM" id="Phobius"/>
    </source>
</evidence>
<evidence type="ECO:0000259" key="6">
    <source>
        <dbReference type="Pfam" id="PF12770"/>
    </source>
</evidence>
<accession>A0A8H3E553</accession>
<protein>
    <recommendedName>
        <fullName evidence="6">CHAT domain-containing protein</fullName>
    </recommendedName>
</protein>
<dbReference type="GO" id="GO:0022857">
    <property type="term" value="F:transmembrane transporter activity"/>
    <property type="evidence" value="ECO:0007669"/>
    <property type="project" value="TreeGrafter"/>
</dbReference>
<evidence type="ECO:0000313" key="7">
    <source>
        <dbReference type="EMBL" id="CAE7174298.1"/>
    </source>
</evidence>
<evidence type="ECO:0000313" key="8">
    <source>
        <dbReference type="Proteomes" id="UP000663827"/>
    </source>
</evidence>
<dbReference type="PANTHER" id="PTHR23507">
    <property type="entry name" value="ZGC:174356"/>
    <property type="match status" value="1"/>
</dbReference>
<reference evidence="7" key="1">
    <citation type="submission" date="2021-01" db="EMBL/GenBank/DDBJ databases">
        <authorList>
            <person name="Kaushik A."/>
        </authorList>
    </citation>
    <scope>NUCLEOTIDE SEQUENCE</scope>
    <source>
        <strain evidence="7">AG5</strain>
    </source>
</reference>
<gene>
    <name evidence="7" type="ORF">RDB_LOCUS109873</name>
</gene>
<proteinExistence type="predicted"/>
<evidence type="ECO:0000256" key="2">
    <source>
        <dbReference type="ARBA" id="ARBA00022692"/>
    </source>
</evidence>
<comment type="caution">
    <text evidence="7">The sequence shown here is derived from an EMBL/GenBank/DDBJ whole genome shotgun (WGS) entry which is preliminary data.</text>
</comment>
<name>A0A8H3E553_9AGAM</name>
<dbReference type="AlphaFoldDB" id="A0A8H3E553"/>
<dbReference type="GO" id="GO:0016020">
    <property type="term" value="C:membrane"/>
    <property type="evidence" value="ECO:0007669"/>
    <property type="project" value="UniProtKB-SubCell"/>
</dbReference>
<dbReference type="Proteomes" id="UP000663827">
    <property type="component" value="Unassembled WGS sequence"/>
</dbReference>
<evidence type="ECO:0000256" key="1">
    <source>
        <dbReference type="ARBA" id="ARBA00004141"/>
    </source>
</evidence>
<dbReference type="Pfam" id="PF12770">
    <property type="entry name" value="CHAT"/>
    <property type="match status" value="1"/>
</dbReference>
<feature type="domain" description="CHAT" evidence="6">
    <location>
        <begin position="3"/>
        <end position="92"/>
    </location>
</feature>
<feature type="transmembrane region" description="Helical" evidence="5">
    <location>
        <begin position="259"/>
        <end position="281"/>
    </location>
</feature>
<evidence type="ECO:0000256" key="3">
    <source>
        <dbReference type="ARBA" id="ARBA00022989"/>
    </source>
</evidence>
<evidence type="ECO:0000256" key="4">
    <source>
        <dbReference type="ARBA" id="ARBA00023136"/>
    </source>
</evidence>
<keyword evidence="2 5" id="KW-0812">Transmembrane</keyword>
<dbReference type="PANTHER" id="PTHR23507:SF1">
    <property type="entry name" value="FI18259P1-RELATED"/>
    <property type="match status" value="1"/>
</dbReference>
<keyword evidence="4 5" id="KW-0472">Membrane</keyword>
<comment type="subcellular location">
    <subcellularLocation>
        <location evidence="1">Membrane</location>
        <topology evidence="1">Multi-pass membrane protein</topology>
    </subcellularLocation>
</comment>
<organism evidence="7 8">
    <name type="scientific">Rhizoctonia solani</name>
    <dbReference type="NCBI Taxonomy" id="456999"/>
    <lineage>
        <taxon>Eukaryota</taxon>
        <taxon>Fungi</taxon>
        <taxon>Dikarya</taxon>
        <taxon>Basidiomycota</taxon>
        <taxon>Agaricomycotina</taxon>
        <taxon>Agaricomycetes</taxon>
        <taxon>Cantharellales</taxon>
        <taxon>Ceratobasidiaceae</taxon>
        <taxon>Rhizoctonia</taxon>
    </lineage>
</organism>
<dbReference type="EMBL" id="CAJNJQ010002394">
    <property type="protein sequence ID" value="CAE7174298.1"/>
    <property type="molecule type" value="Genomic_DNA"/>
</dbReference>
<sequence length="318" mass="34355">MEQHDWVHLACHAHQNVADPTQSGFFLYEGTLDLATINRRSFRGKGLAFLSACQTATGDEKLADEAVHLASGMLMAGYTSVIGTMWSVHDADAPVIADRLSYYISFIGSLRALNLIDIHPYLIKLYKPKAPVPSPTTSPSGSVTAPNTLTTLTRTISLPAVPKLSPYPPGTKNPLEISATNAQLIHRSILLSREQQFDLLVARLSMVMDFWSDFLLCSSTSATGFVLTTTLSAFGGGTSPAMQSLALGLGGEEKDVGKLFGALSMLSSISSTILSVFLALVQPRQPLRRRDLEEFSARGRIRGNCTIETPTCSYNSTI</sequence>
<keyword evidence="3 5" id="KW-1133">Transmembrane helix</keyword>